<dbReference type="Pfam" id="PF00005">
    <property type="entry name" value="ABC_tran"/>
    <property type="match status" value="1"/>
</dbReference>
<dbReference type="PROSITE" id="PS00211">
    <property type="entry name" value="ABC_TRANSPORTER_1"/>
    <property type="match status" value="1"/>
</dbReference>
<dbReference type="Gene3D" id="3.40.50.300">
    <property type="entry name" value="P-loop containing nucleotide triphosphate hydrolases"/>
    <property type="match status" value="1"/>
</dbReference>
<keyword evidence="11" id="KW-1185">Reference proteome</keyword>
<feature type="transmembrane region" description="Helical" evidence="7">
    <location>
        <begin position="40"/>
        <end position="65"/>
    </location>
</feature>
<evidence type="ECO:0000256" key="5">
    <source>
        <dbReference type="ARBA" id="ARBA00022989"/>
    </source>
</evidence>
<evidence type="ECO:0000256" key="2">
    <source>
        <dbReference type="ARBA" id="ARBA00022692"/>
    </source>
</evidence>
<dbReference type="InterPro" id="IPR027417">
    <property type="entry name" value="P-loop_NTPase"/>
</dbReference>
<evidence type="ECO:0000256" key="4">
    <source>
        <dbReference type="ARBA" id="ARBA00022840"/>
    </source>
</evidence>
<feature type="domain" description="ABC transporter" evidence="8">
    <location>
        <begin position="131"/>
        <end position="365"/>
    </location>
</feature>
<dbReference type="InterPro" id="IPR003593">
    <property type="entry name" value="AAA+_ATPase"/>
</dbReference>
<dbReference type="PROSITE" id="PS50893">
    <property type="entry name" value="ABC_TRANSPORTER_2"/>
    <property type="match status" value="1"/>
</dbReference>
<dbReference type="PROSITE" id="PS50929">
    <property type="entry name" value="ABC_TM1F"/>
    <property type="match status" value="1"/>
</dbReference>
<evidence type="ECO:0000313" key="10">
    <source>
        <dbReference type="EMBL" id="MBD8046248.1"/>
    </source>
</evidence>
<reference evidence="10 11" key="1">
    <citation type="submission" date="2020-08" db="EMBL/GenBank/DDBJ databases">
        <title>A Genomic Blueprint of the Chicken Gut Microbiome.</title>
        <authorList>
            <person name="Gilroy R."/>
            <person name="Ravi A."/>
            <person name="Getino M."/>
            <person name="Pursley I."/>
            <person name="Horton D.L."/>
            <person name="Alikhan N.-F."/>
            <person name="Baker D."/>
            <person name="Gharbi K."/>
            <person name="Hall N."/>
            <person name="Watson M."/>
            <person name="Adriaenssens E.M."/>
            <person name="Foster-Nyarko E."/>
            <person name="Jarju S."/>
            <person name="Secka A."/>
            <person name="Antonio M."/>
            <person name="Oren A."/>
            <person name="Chaudhuri R."/>
            <person name="La Ragione R.M."/>
            <person name="Hildebrand F."/>
            <person name="Pallen M.J."/>
        </authorList>
    </citation>
    <scope>NUCLEOTIDE SEQUENCE [LARGE SCALE GENOMIC DNA]</scope>
    <source>
        <strain evidence="10 11">N37</strain>
    </source>
</reference>
<evidence type="ECO:0000256" key="1">
    <source>
        <dbReference type="ARBA" id="ARBA00004651"/>
    </source>
</evidence>
<dbReference type="InterPro" id="IPR003439">
    <property type="entry name" value="ABC_transporter-like_ATP-bd"/>
</dbReference>
<evidence type="ECO:0000259" key="9">
    <source>
        <dbReference type="PROSITE" id="PS50929"/>
    </source>
</evidence>
<dbReference type="SUPFAM" id="SSF90123">
    <property type="entry name" value="ABC transporter transmembrane region"/>
    <property type="match status" value="1"/>
</dbReference>
<evidence type="ECO:0000259" key="8">
    <source>
        <dbReference type="PROSITE" id="PS50893"/>
    </source>
</evidence>
<proteinExistence type="predicted"/>
<keyword evidence="3" id="KW-0547">Nucleotide-binding</keyword>
<evidence type="ECO:0000256" key="7">
    <source>
        <dbReference type="SAM" id="Phobius"/>
    </source>
</evidence>
<dbReference type="InterPro" id="IPR036640">
    <property type="entry name" value="ABC1_TM_sf"/>
</dbReference>
<evidence type="ECO:0000313" key="11">
    <source>
        <dbReference type="Proteomes" id="UP000627166"/>
    </source>
</evidence>
<keyword evidence="6 7" id="KW-0472">Membrane</keyword>
<keyword evidence="5 7" id="KW-1133">Transmembrane helix</keyword>
<dbReference type="Gene3D" id="1.20.1560.10">
    <property type="entry name" value="ABC transporter type 1, transmembrane domain"/>
    <property type="match status" value="1"/>
</dbReference>
<comment type="subcellular location">
    <subcellularLocation>
        <location evidence="1">Cell membrane</location>
        <topology evidence="1">Multi-pass membrane protein</topology>
    </subcellularLocation>
</comment>
<evidence type="ECO:0000256" key="3">
    <source>
        <dbReference type="ARBA" id="ARBA00022741"/>
    </source>
</evidence>
<name>A0ABR8YPT5_9CLOT</name>
<evidence type="ECO:0000256" key="6">
    <source>
        <dbReference type="ARBA" id="ARBA00023136"/>
    </source>
</evidence>
<comment type="caution">
    <text evidence="10">The sequence shown here is derived from an EMBL/GenBank/DDBJ whole genome shotgun (WGS) entry which is preliminary data.</text>
</comment>
<dbReference type="InterPro" id="IPR017871">
    <property type="entry name" value="ABC_transporter-like_CS"/>
</dbReference>
<protein>
    <submittedName>
        <fullName evidence="10">ABC transporter ATP-binding protein</fullName>
    </submittedName>
</protein>
<dbReference type="PANTHER" id="PTHR24221:SF654">
    <property type="entry name" value="ATP-BINDING CASSETTE SUB-FAMILY B MEMBER 6"/>
    <property type="match status" value="1"/>
</dbReference>
<dbReference type="InterPro" id="IPR011527">
    <property type="entry name" value="ABC1_TM_dom"/>
</dbReference>
<keyword evidence="4 10" id="KW-0067">ATP-binding</keyword>
<dbReference type="PANTHER" id="PTHR24221">
    <property type="entry name" value="ATP-BINDING CASSETTE SUB-FAMILY B"/>
    <property type="match status" value="1"/>
</dbReference>
<dbReference type="SUPFAM" id="SSF52540">
    <property type="entry name" value="P-loop containing nucleoside triphosphate hydrolases"/>
    <property type="match status" value="1"/>
</dbReference>
<dbReference type="Proteomes" id="UP000627166">
    <property type="component" value="Unassembled WGS sequence"/>
</dbReference>
<keyword evidence="2 7" id="KW-0812">Transmembrane</keyword>
<organism evidence="10 11">
    <name type="scientific">Clostridium faecium</name>
    <dbReference type="NCBI Taxonomy" id="2762223"/>
    <lineage>
        <taxon>Bacteria</taxon>
        <taxon>Bacillati</taxon>
        <taxon>Bacillota</taxon>
        <taxon>Clostridia</taxon>
        <taxon>Eubacteriales</taxon>
        <taxon>Clostridiaceae</taxon>
        <taxon>Clostridium</taxon>
    </lineage>
</organism>
<dbReference type="EMBL" id="JACSQB010000036">
    <property type="protein sequence ID" value="MBD8046248.1"/>
    <property type="molecule type" value="Genomic_DNA"/>
</dbReference>
<accession>A0ABR8YPT5</accession>
<feature type="transmembrane region" description="Helical" evidence="7">
    <location>
        <begin position="71"/>
        <end position="92"/>
    </location>
</feature>
<dbReference type="InterPro" id="IPR039421">
    <property type="entry name" value="Type_1_exporter"/>
</dbReference>
<gene>
    <name evidence="10" type="ORF">H9637_04190</name>
</gene>
<dbReference type="SMART" id="SM00382">
    <property type="entry name" value="AAA"/>
    <property type="match status" value="1"/>
</dbReference>
<feature type="domain" description="ABC transmembrane type-1" evidence="9">
    <location>
        <begin position="1"/>
        <end position="100"/>
    </location>
</feature>
<dbReference type="GO" id="GO:0005524">
    <property type="term" value="F:ATP binding"/>
    <property type="evidence" value="ECO:0007669"/>
    <property type="project" value="UniProtKB-KW"/>
</dbReference>
<sequence>MSGFELIKTFNLFNKATDNYEKSSRNLENKKFNFRCFNTIINALTDNLGSLIFCVPIILGGYYVVIDKMSVGTMIALFQLMGNIVTPLTVGVQSINSLKSLKDVFKKIEILTESEPTESSKLLLSSFTSSIDFNKVSFYYNKANYVLKDITLKFEKGKKYVIIGESGSGKSTLLKLLLRYYDNYSGNIYIDKNEIKLFDINSLYNNISIIHQNVFMFDDTLKNNITLYKEYDDQEIINILHAIGLASLINSLPNGLYEYIGDNGLKLSGGEKQRIAIARALVRHSDIVILDESTSALDNETTFNIEQSILDLKDITVISVTHKLIKNILISYDEIIVLKNGQVVEQGSFESLINNKNYFYSLYNIANYSV</sequence>